<dbReference type="PANTHER" id="PTHR37048:SF2">
    <property type="entry name" value="QUESTIONABLE PROTEIN"/>
    <property type="match status" value="1"/>
</dbReference>
<feature type="region of interest" description="Disordered" evidence="1">
    <location>
        <begin position="1"/>
        <end position="20"/>
    </location>
</feature>
<sequence>METSNTAQRELGSRSKTPKVQVDAKDADAFQGCVFWLPCEEELPSRAVRRAHGKGIVEGIYGHPVVVVSRPAEESHIVHFQLISSLQGKTLAQLYNKSNEFHVSRRRWYLPVAPAPNHPDATSKMTRKRFPTLELADGATLRWKSYVNIRHVYKVNWSLLKVYTNPEMPTGHRYRFERESTIKLLAKSKILTKYESGLQYQSPLLKIQVMSPKEAGLQRPVQALERSKSEQESKRTSKHATREGELRRSSVPGAASTTSLVDPGILSPQSVFRMPINENYEIDDPPRKIPPDIEVKMAATSSVQWLVWRPADRLLQRVGAGFARNQIGQSFQTVAIRRPIHQFWVDVKGVTAVTIASVY</sequence>
<feature type="region of interest" description="Disordered" evidence="1">
    <location>
        <begin position="218"/>
        <end position="262"/>
    </location>
</feature>
<accession>A0A6A5KVX0</accession>
<evidence type="ECO:0000256" key="1">
    <source>
        <dbReference type="SAM" id="MobiDB-lite"/>
    </source>
</evidence>
<dbReference type="EMBL" id="ML975246">
    <property type="protein sequence ID" value="KAF1839146.1"/>
    <property type="molecule type" value="Genomic_DNA"/>
</dbReference>
<keyword evidence="3" id="KW-1185">Reference proteome</keyword>
<evidence type="ECO:0000313" key="2">
    <source>
        <dbReference type="EMBL" id="KAF1839146.1"/>
    </source>
</evidence>
<dbReference type="OrthoDB" id="3537171at2759"/>
<dbReference type="Proteomes" id="UP000800040">
    <property type="component" value="Unassembled WGS sequence"/>
</dbReference>
<protein>
    <submittedName>
        <fullName evidence="2">Uncharacterized protein</fullName>
    </submittedName>
</protein>
<reference evidence="2" key="1">
    <citation type="submission" date="2020-01" db="EMBL/GenBank/DDBJ databases">
        <authorList>
            <consortium name="DOE Joint Genome Institute"/>
            <person name="Haridas S."/>
            <person name="Albert R."/>
            <person name="Binder M."/>
            <person name="Bloem J."/>
            <person name="Labutti K."/>
            <person name="Salamov A."/>
            <person name="Andreopoulos B."/>
            <person name="Baker S.E."/>
            <person name="Barry K."/>
            <person name="Bills G."/>
            <person name="Bluhm B.H."/>
            <person name="Cannon C."/>
            <person name="Castanera R."/>
            <person name="Culley D.E."/>
            <person name="Daum C."/>
            <person name="Ezra D."/>
            <person name="Gonzalez J.B."/>
            <person name="Henrissat B."/>
            <person name="Kuo A."/>
            <person name="Liang C."/>
            <person name="Lipzen A."/>
            <person name="Lutzoni F."/>
            <person name="Magnuson J."/>
            <person name="Mondo S."/>
            <person name="Nolan M."/>
            <person name="Ohm R."/>
            <person name="Pangilinan J."/>
            <person name="Park H.-J."/>
            <person name="Ramirez L."/>
            <person name="Alfaro M."/>
            <person name="Sun H."/>
            <person name="Tritt A."/>
            <person name="Yoshinaga Y."/>
            <person name="Zwiers L.-H."/>
            <person name="Turgeon B.G."/>
            <person name="Goodwin S.B."/>
            <person name="Spatafora J.W."/>
            <person name="Crous P.W."/>
            <person name="Grigoriev I.V."/>
        </authorList>
    </citation>
    <scope>NUCLEOTIDE SEQUENCE</scope>
    <source>
        <strain evidence="2">P77</strain>
    </source>
</reference>
<dbReference type="AlphaFoldDB" id="A0A6A5KVX0"/>
<dbReference type="PANTHER" id="PTHR37048">
    <property type="entry name" value="QUESTIONABLE PROTEIN"/>
    <property type="match status" value="1"/>
</dbReference>
<feature type="compositionally biased region" description="Basic and acidic residues" evidence="1">
    <location>
        <begin position="225"/>
        <end position="248"/>
    </location>
</feature>
<evidence type="ECO:0000313" key="3">
    <source>
        <dbReference type="Proteomes" id="UP000800040"/>
    </source>
</evidence>
<proteinExistence type="predicted"/>
<organism evidence="2 3">
    <name type="scientific">Decorospora gaudefroyi</name>
    <dbReference type="NCBI Taxonomy" id="184978"/>
    <lineage>
        <taxon>Eukaryota</taxon>
        <taxon>Fungi</taxon>
        <taxon>Dikarya</taxon>
        <taxon>Ascomycota</taxon>
        <taxon>Pezizomycotina</taxon>
        <taxon>Dothideomycetes</taxon>
        <taxon>Pleosporomycetidae</taxon>
        <taxon>Pleosporales</taxon>
        <taxon>Pleosporineae</taxon>
        <taxon>Pleosporaceae</taxon>
        <taxon>Decorospora</taxon>
    </lineage>
</organism>
<name>A0A6A5KVX0_9PLEO</name>
<gene>
    <name evidence="2" type="ORF">BDW02DRAFT_487135</name>
</gene>